<organism evidence="1">
    <name type="scientific">Candidatus Amesbacteria bacterium GW2011_GWC2_45_19</name>
    <dbReference type="NCBI Taxonomy" id="1618366"/>
    <lineage>
        <taxon>Bacteria</taxon>
        <taxon>Candidatus Amesiibacteriota</taxon>
    </lineage>
</organism>
<comment type="caution">
    <text evidence="1">The sequence shown here is derived from an EMBL/GenBank/DDBJ whole genome shotgun (WGS) entry which is preliminary data.</text>
</comment>
<sequence>MGENTKKSIFHPTITEELYDDNNHLGIESIVFLYRLAINYLWEKLGFPLKLLQEKEGLTRMTLESHIQYLGEVTTGKDIRIESSFARIGNSSYDLSQGIYDGNDALLGTHYQTALFLDNESKKPTPIPRDIREKMEQLLTTNMREKVCAL</sequence>
<proteinExistence type="predicted"/>
<dbReference type="Pfam" id="PF13279">
    <property type="entry name" value="4HBT_2"/>
    <property type="match status" value="1"/>
</dbReference>
<dbReference type="Proteomes" id="UP000034264">
    <property type="component" value="Unassembled WGS sequence"/>
</dbReference>
<protein>
    <submittedName>
        <fullName evidence="1">Thioesterase superfamily</fullName>
    </submittedName>
</protein>
<gene>
    <name evidence="1" type="ORF">UX05_C0021G0005</name>
</gene>
<dbReference type="EMBL" id="LCKS01000021">
    <property type="protein sequence ID" value="KKU01451.1"/>
    <property type="molecule type" value="Genomic_DNA"/>
</dbReference>
<dbReference type="SUPFAM" id="SSF54637">
    <property type="entry name" value="Thioesterase/thiol ester dehydrase-isomerase"/>
    <property type="match status" value="1"/>
</dbReference>
<accession>A0A0G1LZR9</accession>
<evidence type="ECO:0000313" key="1">
    <source>
        <dbReference type="EMBL" id="KKU01451.1"/>
    </source>
</evidence>
<dbReference type="Gene3D" id="3.10.129.10">
    <property type="entry name" value="Hotdog Thioesterase"/>
    <property type="match status" value="1"/>
</dbReference>
<dbReference type="AlphaFoldDB" id="A0A0G1LZR9"/>
<dbReference type="CDD" id="cd00586">
    <property type="entry name" value="4HBT"/>
    <property type="match status" value="1"/>
</dbReference>
<dbReference type="InterPro" id="IPR029069">
    <property type="entry name" value="HotDog_dom_sf"/>
</dbReference>
<reference evidence="1" key="1">
    <citation type="journal article" date="2015" name="Nature">
        <title>rRNA introns, odd ribosomes, and small enigmatic genomes across a large radiation of phyla.</title>
        <authorList>
            <person name="Brown C.T."/>
            <person name="Hug L.A."/>
            <person name="Thomas B.C."/>
            <person name="Sharon I."/>
            <person name="Castelle C.J."/>
            <person name="Singh A."/>
            <person name="Wilkins M.J."/>
            <person name="Williams K.H."/>
            <person name="Banfield J.F."/>
        </authorList>
    </citation>
    <scope>NUCLEOTIDE SEQUENCE [LARGE SCALE GENOMIC DNA]</scope>
</reference>
<name>A0A0G1LZR9_9BACT</name>